<evidence type="ECO:0000259" key="2">
    <source>
        <dbReference type="PROSITE" id="PS51462"/>
    </source>
</evidence>
<dbReference type="PANTHER" id="PTHR21340:SF0">
    <property type="entry name" value="BIS(5'-NUCLEOSYL)-TETRAPHOSPHATASE [ASYMMETRICAL]"/>
    <property type="match status" value="1"/>
</dbReference>
<dbReference type="Pfam" id="PF00293">
    <property type="entry name" value="NUDIX"/>
    <property type="match status" value="1"/>
</dbReference>
<gene>
    <name evidence="3" type="primary">rppH_2</name>
    <name evidence="3" type="ORF">PAESOLCIP111_02462</name>
</gene>
<dbReference type="Proteomes" id="UP000693672">
    <property type="component" value="Unassembled WGS sequence"/>
</dbReference>
<evidence type="ECO:0000313" key="4">
    <source>
        <dbReference type="Proteomes" id="UP000693672"/>
    </source>
</evidence>
<dbReference type="EC" id="3.6.1.-" evidence="3"/>
<dbReference type="PROSITE" id="PS51462">
    <property type="entry name" value="NUDIX"/>
    <property type="match status" value="1"/>
</dbReference>
<sequence length="149" mass="17062">MIRQAVGAIVQCNGQFLLVHKVKGAQGKIKGVWDFPKGGVESHDVGLEAALLRELKEETGSAMYAVKKRFDARVSFEFDEKTRRIIGYERQETTMFLVEYTGDMTDLKPEDDEIDDVKWFSPEDVKPLVFPEARRFFEQYVLPRGEAQA</sequence>
<dbReference type="EMBL" id="CAJVAS010000009">
    <property type="protein sequence ID" value="CAG7622953.1"/>
    <property type="molecule type" value="Genomic_DNA"/>
</dbReference>
<keyword evidence="1 3" id="KW-0378">Hydrolase</keyword>
<keyword evidence="4" id="KW-1185">Reference proteome</keyword>
<dbReference type="InterPro" id="IPR000086">
    <property type="entry name" value="NUDIX_hydrolase_dom"/>
</dbReference>
<dbReference type="GO" id="GO:0006754">
    <property type="term" value="P:ATP biosynthetic process"/>
    <property type="evidence" value="ECO:0007669"/>
    <property type="project" value="TreeGrafter"/>
</dbReference>
<comment type="caution">
    <text evidence="3">The sequence shown here is derived from an EMBL/GenBank/DDBJ whole genome shotgun (WGS) entry which is preliminary data.</text>
</comment>
<protein>
    <submittedName>
        <fullName evidence="3">RNA pyrophosphohydrolase</fullName>
        <ecNumber evidence="3">3.6.1.-</ecNumber>
    </submittedName>
</protein>
<reference evidence="3" key="1">
    <citation type="submission" date="2021-06" db="EMBL/GenBank/DDBJ databases">
        <authorList>
            <person name="Criscuolo A."/>
        </authorList>
    </citation>
    <scope>NUCLEOTIDE SEQUENCE</scope>
    <source>
        <strain evidence="3">CIP111600</strain>
    </source>
</reference>
<dbReference type="RefSeq" id="WP_218092248.1">
    <property type="nucleotide sequence ID" value="NZ_CAJVAS010000009.1"/>
</dbReference>
<feature type="domain" description="Nudix hydrolase" evidence="2">
    <location>
        <begin position="1"/>
        <end position="142"/>
    </location>
</feature>
<dbReference type="AlphaFoldDB" id="A0A916K3D0"/>
<dbReference type="InterPro" id="IPR051325">
    <property type="entry name" value="Nudix_hydrolase_domain"/>
</dbReference>
<name>A0A916K3D0_9BACL</name>
<organism evidence="3 4">
    <name type="scientific">Paenibacillus solanacearum</name>
    <dbReference type="NCBI Taxonomy" id="2048548"/>
    <lineage>
        <taxon>Bacteria</taxon>
        <taxon>Bacillati</taxon>
        <taxon>Bacillota</taxon>
        <taxon>Bacilli</taxon>
        <taxon>Bacillales</taxon>
        <taxon>Paenibacillaceae</taxon>
        <taxon>Paenibacillus</taxon>
    </lineage>
</organism>
<dbReference type="PANTHER" id="PTHR21340">
    <property type="entry name" value="DIADENOSINE 5,5-P1,P4-TETRAPHOSPHATE PYROPHOSPHOHYDROLASE MUTT"/>
    <property type="match status" value="1"/>
</dbReference>
<proteinExistence type="predicted"/>
<dbReference type="GO" id="GO:0006167">
    <property type="term" value="P:AMP biosynthetic process"/>
    <property type="evidence" value="ECO:0007669"/>
    <property type="project" value="TreeGrafter"/>
</dbReference>
<accession>A0A916K3D0</accession>
<evidence type="ECO:0000313" key="3">
    <source>
        <dbReference type="EMBL" id="CAG7622953.1"/>
    </source>
</evidence>
<dbReference type="GO" id="GO:0004081">
    <property type="term" value="F:bis(5'-nucleosyl)-tetraphosphatase (asymmetrical) activity"/>
    <property type="evidence" value="ECO:0007669"/>
    <property type="project" value="TreeGrafter"/>
</dbReference>
<evidence type="ECO:0000256" key="1">
    <source>
        <dbReference type="ARBA" id="ARBA00022801"/>
    </source>
</evidence>